<dbReference type="OMA" id="HDNTTEN"/>
<evidence type="ECO:0000256" key="14">
    <source>
        <dbReference type="ARBA" id="ARBA00023134"/>
    </source>
</evidence>
<evidence type="ECO:0000256" key="3">
    <source>
        <dbReference type="ARBA" id="ARBA00022448"/>
    </source>
</evidence>
<dbReference type="InterPro" id="IPR045058">
    <property type="entry name" value="GIMA/IAN/Toc"/>
</dbReference>
<dbReference type="GO" id="GO:0016020">
    <property type="term" value="C:membrane"/>
    <property type="evidence" value="ECO:0007669"/>
    <property type="project" value="UniProtKB-SubCell"/>
</dbReference>
<keyword evidence="9" id="KW-0378">Hydrolase</keyword>
<dbReference type="InterPro" id="IPR006703">
    <property type="entry name" value="G_AIG1"/>
</dbReference>
<keyword evidence="13" id="KW-1133">Transmembrane helix</keyword>
<dbReference type="GO" id="GO:0016787">
    <property type="term" value="F:hydrolase activity"/>
    <property type="evidence" value="ECO:0007669"/>
    <property type="project" value="UniProtKB-KW"/>
</dbReference>
<keyword evidence="15" id="KW-0472">Membrane</keyword>
<keyword evidence="11" id="KW-0460">Magnesium</keyword>
<evidence type="ECO:0000259" key="17">
    <source>
        <dbReference type="Pfam" id="PF04548"/>
    </source>
</evidence>
<keyword evidence="8" id="KW-0547">Nucleotide-binding</keyword>
<evidence type="ECO:0000256" key="10">
    <source>
        <dbReference type="ARBA" id="ARBA00022805"/>
    </source>
</evidence>
<keyword evidence="3" id="KW-0813">Transport</keyword>
<keyword evidence="4" id="KW-0150">Chloroplast</keyword>
<dbReference type="OrthoDB" id="8954335at2759"/>
<evidence type="ECO:0000313" key="18">
    <source>
        <dbReference type="EMBL" id="PCH38225.1"/>
    </source>
</evidence>
<dbReference type="Gene3D" id="3.40.50.300">
    <property type="entry name" value="P-loop containing nucleotide triphosphate hydrolases"/>
    <property type="match status" value="1"/>
</dbReference>
<comment type="subcellular location">
    <subcellularLocation>
        <location evidence="2">Membrane</location>
        <topology evidence="2">Single-pass membrane protein</topology>
    </subcellularLocation>
    <subcellularLocation>
        <location evidence="16">Plastid</location>
        <location evidence="16">Chloroplast outer membrane</location>
    </subcellularLocation>
</comment>
<keyword evidence="6" id="KW-0812">Transmembrane</keyword>
<organism evidence="18 19">
    <name type="scientific">Wolfiporia cocos (strain MD-104)</name>
    <name type="common">Brown rot fungus</name>
    <dbReference type="NCBI Taxonomy" id="742152"/>
    <lineage>
        <taxon>Eukaryota</taxon>
        <taxon>Fungi</taxon>
        <taxon>Dikarya</taxon>
        <taxon>Basidiomycota</taxon>
        <taxon>Agaricomycotina</taxon>
        <taxon>Agaricomycetes</taxon>
        <taxon>Polyporales</taxon>
        <taxon>Phaeolaceae</taxon>
        <taxon>Wolfiporia</taxon>
    </lineage>
</organism>
<keyword evidence="7" id="KW-0479">Metal-binding</keyword>
<dbReference type="GO" id="GO:0046872">
    <property type="term" value="F:metal ion binding"/>
    <property type="evidence" value="ECO:0007669"/>
    <property type="project" value="UniProtKB-KW"/>
</dbReference>
<keyword evidence="19" id="KW-1185">Reference proteome</keyword>
<evidence type="ECO:0000256" key="8">
    <source>
        <dbReference type="ARBA" id="ARBA00022741"/>
    </source>
</evidence>
<evidence type="ECO:0000256" key="9">
    <source>
        <dbReference type="ARBA" id="ARBA00022801"/>
    </source>
</evidence>
<dbReference type="AlphaFoldDB" id="A0A2H3J9C8"/>
<evidence type="ECO:0000256" key="5">
    <source>
        <dbReference type="ARBA" id="ARBA00022640"/>
    </source>
</evidence>
<keyword evidence="5" id="KW-0934">Plastid</keyword>
<evidence type="ECO:0000256" key="11">
    <source>
        <dbReference type="ARBA" id="ARBA00022842"/>
    </source>
</evidence>
<evidence type="ECO:0000256" key="7">
    <source>
        <dbReference type="ARBA" id="ARBA00022723"/>
    </source>
</evidence>
<dbReference type="PANTHER" id="PTHR10903:SF135">
    <property type="entry name" value="TRANSLOCASE OF CHLOROPLAST 120, CHLOROPLASTIC-RELATED"/>
    <property type="match status" value="1"/>
</dbReference>
<evidence type="ECO:0000313" key="19">
    <source>
        <dbReference type="Proteomes" id="UP000218811"/>
    </source>
</evidence>
<keyword evidence="12" id="KW-0653">Protein transport</keyword>
<evidence type="ECO:0000256" key="1">
    <source>
        <dbReference type="ARBA" id="ARBA00001946"/>
    </source>
</evidence>
<sequence length="192" mass="21088">MATPVVVVVGSSGTGKTEFTNLVAGSGFEVGCSLEPCTQEVQVAQANLDGRSFELIDTPGFDPEEPGITRKIARYLKSISKESKEVVGVILMHRIALDRFNKDTSESFEAFKKLCGQQAMKNAAIVTTMWNEVDASVGADREAQLQSNFYKEVIREGAQLQRYQDRTAETAKQIVRQLLQNPGVRLQCQGQA</sequence>
<proteinExistence type="predicted"/>
<name>A0A2H3J9C8_WOLCO</name>
<evidence type="ECO:0000256" key="16">
    <source>
        <dbReference type="ARBA" id="ARBA00024013"/>
    </source>
</evidence>
<feature type="domain" description="AIG1-type G" evidence="17">
    <location>
        <begin position="6"/>
        <end position="166"/>
    </location>
</feature>
<dbReference type="SUPFAM" id="SSF52540">
    <property type="entry name" value="P-loop containing nucleoside triphosphate hydrolases"/>
    <property type="match status" value="1"/>
</dbReference>
<comment type="cofactor">
    <cofactor evidence="1">
        <name>Mg(2+)</name>
        <dbReference type="ChEBI" id="CHEBI:18420"/>
    </cofactor>
</comment>
<dbReference type="GO" id="GO:0015031">
    <property type="term" value="P:protein transport"/>
    <property type="evidence" value="ECO:0007669"/>
    <property type="project" value="UniProtKB-KW"/>
</dbReference>
<keyword evidence="10" id="KW-1002">Plastid outer membrane</keyword>
<dbReference type="GO" id="GO:0005525">
    <property type="term" value="F:GTP binding"/>
    <property type="evidence" value="ECO:0007669"/>
    <property type="project" value="UniProtKB-KW"/>
</dbReference>
<accession>A0A2H3J9C8</accession>
<dbReference type="Proteomes" id="UP000218811">
    <property type="component" value="Unassembled WGS sequence"/>
</dbReference>
<protein>
    <recommendedName>
        <fullName evidence="17">AIG1-type G domain-containing protein</fullName>
    </recommendedName>
</protein>
<gene>
    <name evidence="18" type="ORF">WOLCODRAFT_23171</name>
</gene>
<dbReference type="EMBL" id="KB467942">
    <property type="protein sequence ID" value="PCH38225.1"/>
    <property type="molecule type" value="Genomic_DNA"/>
</dbReference>
<evidence type="ECO:0000256" key="13">
    <source>
        <dbReference type="ARBA" id="ARBA00022989"/>
    </source>
</evidence>
<keyword evidence="14" id="KW-0342">GTP-binding</keyword>
<evidence type="ECO:0000256" key="2">
    <source>
        <dbReference type="ARBA" id="ARBA00004167"/>
    </source>
</evidence>
<dbReference type="InterPro" id="IPR027417">
    <property type="entry name" value="P-loop_NTPase"/>
</dbReference>
<evidence type="ECO:0000256" key="15">
    <source>
        <dbReference type="ARBA" id="ARBA00023136"/>
    </source>
</evidence>
<evidence type="ECO:0000256" key="12">
    <source>
        <dbReference type="ARBA" id="ARBA00022927"/>
    </source>
</evidence>
<dbReference type="Pfam" id="PF04548">
    <property type="entry name" value="AIG1"/>
    <property type="match status" value="1"/>
</dbReference>
<evidence type="ECO:0000256" key="6">
    <source>
        <dbReference type="ARBA" id="ARBA00022692"/>
    </source>
</evidence>
<reference evidence="18 19" key="1">
    <citation type="journal article" date="2012" name="Science">
        <title>The Paleozoic origin of enzymatic lignin decomposition reconstructed from 31 fungal genomes.</title>
        <authorList>
            <person name="Floudas D."/>
            <person name="Binder M."/>
            <person name="Riley R."/>
            <person name="Barry K."/>
            <person name="Blanchette R.A."/>
            <person name="Henrissat B."/>
            <person name="Martinez A.T."/>
            <person name="Otillar R."/>
            <person name="Spatafora J.W."/>
            <person name="Yadav J.S."/>
            <person name="Aerts A."/>
            <person name="Benoit I."/>
            <person name="Boyd A."/>
            <person name="Carlson A."/>
            <person name="Copeland A."/>
            <person name="Coutinho P.M."/>
            <person name="de Vries R.P."/>
            <person name="Ferreira P."/>
            <person name="Findley K."/>
            <person name="Foster B."/>
            <person name="Gaskell J."/>
            <person name="Glotzer D."/>
            <person name="Gorecki P."/>
            <person name="Heitman J."/>
            <person name="Hesse C."/>
            <person name="Hori C."/>
            <person name="Igarashi K."/>
            <person name="Jurgens J.A."/>
            <person name="Kallen N."/>
            <person name="Kersten P."/>
            <person name="Kohler A."/>
            <person name="Kuees U."/>
            <person name="Kumar T.K.A."/>
            <person name="Kuo A."/>
            <person name="LaButti K."/>
            <person name="Larrondo L.F."/>
            <person name="Lindquist E."/>
            <person name="Ling A."/>
            <person name="Lombard V."/>
            <person name="Lucas S."/>
            <person name="Lundell T."/>
            <person name="Martin R."/>
            <person name="McLaughlin D.J."/>
            <person name="Morgenstern I."/>
            <person name="Morin E."/>
            <person name="Murat C."/>
            <person name="Nagy L.G."/>
            <person name="Nolan M."/>
            <person name="Ohm R.A."/>
            <person name="Patyshakuliyeva A."/>
            <person name="Rokas A."/>
            <person name="Ruiz-Duenas F.J."/>
            <person name="Sabat G."/>
            <person name="Salamov A."/>
            <person name="Samejima M."/>
            <person name="Schmutz J."/>
            <person name="Slot J.C."/>
            <person name="St John F."/>
            <person name="Stenlid J."/>
            <person name="Sun H."/>
            <person name="Sun S."/>
            <person name="Syed K."/>
            <person name="Tsang A."/>
            <person name="Wiebenga A."/>
            <person name="Young D."/>
            <person name="Pisabarro A."/>
            <person name="Eastwood D.C."/>
            <person name="Martin F."/>
            <person name="Cullen D."/>
            <person name="Grigoriev I.V."/>
            <person name="Hibbett D.S."/>
        </authorList>
    </citation>
    <scope>NUCLEOTIDE SEQUENCE [LARGE SCALE GENOMIC DNA]</scope>
    <source>
        <strain evidence="18 19">MD-104</strain>
    </source>
</reference>
<dbReference type="PANTHER" id="PTHR10903">
    <property type="entry name" value="GTPASE, IMAP FAMILY MEMBER-RELATED"/>
    <property type="match status" value="1"/>
</dbReference>
<evidence type="ECO:0000256" key="4">
    <source>
        <dbReference type="ARBA" id="ARBA00022528"/>
    </source>
</evidence>